<keyword evidence="2" id="KW-0418">Kinase</keyword>
<reference evidence="2" key="1">
    <citation type="submission" date="2018-06" db="EMBL/GenBank/DDBJ databases">
        <authorList>
            <person name="Zhirakovskaya E."/>
        </authorList>
    </citation>
    <scope>NUCLEOTIDE SEQUENCE</scope>
</reference>
<gene>
    <name evidence="2" type="ORF">MNBD_GAMMA26-500</name>
</gene>
<keyword evidence="2" id="KW-0808">Transferase</keyword>
<feature type="domain" description="Tll0287-like" evidence="1">
    <location>
        <begin position="103"/>
        <end position="248"/>
    </location>
</feature>
<dbReference type="Pfam" id="PF11845">
    <property type="entry name" value="Tll0287-like"/>
    <property type="match status" value="1"/>
</dbReference>
<dbReference type="EMBL" id="UOFX01000074">
    <property type="protein sequence ID" value="VAX10540.1"/>
    <property type="molecule type" value="Genomic_DNA"/>
</dbReference>
<organism evidence="2">
    <name type="scientific">hydrothermal vent metagenome</name>
    <dbReference type="NCBI Taxonomy" id="652676"/>
    <lineage>
        <taxon>unclassified sequences</taxon>
        <taxon>metagenomes</taxon>
        <taxon>ecological metagenomes</taxon>
    </lineage>
</organism>
<sequence length="250" mass="27177">MNTHISVKFFRRFCTILLSSSLAIGAWVTPTFASDPDKDALSNELTTMFRSARAVISQNQGLINDASKGDKGLSAEVVIAKANENFIKATGHDFGSDAAHEAMLSAIGSVMDQAQPLINEKDKGLKGFLPAIFAKQVADAFSSNMAGKMQIKLTAPKAYVRNRANRPDKWEQMVIEEKFKATGYAKGKPFSEIAKAKGKDAYRYILPEYYKDSCLKCHGDPKGERDITGGKKEGGKLGELGGAISLTIFK</sequence>
<dbReference type="InterPro" id="IPR021796">
    <property type="entry name" value="Tll0287-like_dom"/>
</dbReference>
<dbReference type="GO" id="GO:0016301">
    <property type="term" value="F:kinase activity"/>
    <property type="evidence" value="ECO:0007669"/>
    <property type="project" value="UniProtKB-KW"/>
</dbReference>
<evidence type="ECO:0000259" key="1">
    <source>
        <dbReference type="Pfam" id="PF11845"/>
    </source>
</evidence>
<proteinExistence type="predicted"/>
<name>A0A3B1BIZ1_9ZZZZ</name>
<accession>A0A3B1BIZ1</accession>
<dbReference type="AlphaFoldDB" id="A0A3B1BIZ1"/>
<protein>
    <submittedName>
        <fullName evidence="2">Two-component system sensor histidine kinase</fullName>
    </submittedName>
</protein>
<evidence type="ECO:0000313" key="2">
    <source>
        <dbReference type="EMBL" id="VAX10540.1"/>
    </source>
</evidence>